<evidence type="ECO:0000256" key="4">
    <source>
        <dbReference type="ARBA" id="ARBA00022824"/>
    </source>
</evidence>
<dbReference type="Pfam" id="PF20428">
    <property type="entry name" value="Sey1_3HB"/>
    <property type="match status" value="1"/>
</dbReference>
<dbReference type="Proteomes" id="UP001652660">
    <property type="component" value="Chromosome 3e"/>
</dbReference>
<keyword evidence="10" id="KW-1185">Reference proteome</keyword>
<keyword evidence="6" id="KW-0342">GTP-binding</keyword>
<feature type="domain" description="GB1/RHD3-type G" evidence="9">
    <location>
        <begin position="33"/>
        <end position="256"/>
    </location>
</feature>
<dbReference type="PROSITE" id="PS51715">
    <property type="entry name" value="G_GB1_RHD3"/>
    <property type="match status" value="1"/>
</dbReference>
<dbReference type="InterPro" id="IPR008803">
    <property type="entry name" value="RHD3/Sey1"/>
</dbReference>
<evidence type="ECO:0000256" key="7">
    <source>
        <dbReference type="ARBA" id="ARBA00023136"/>
    </source>
</evidence>
<evidence type="ECO:0000313" key="11">
    <source>
        <dbReference type="RefSeq" id="XP_071940694.1"/>
    </source>
</evidence>
<dbReference type="PANTHER" id="PTHR45923:SF2">
    <property type="entry name" value="PROTEIN SEY1"/>
    <property type="match status" value="1"/>
</dbReference>
<dbReference type="SUPFAM" id="SSF52540">
    <property type="entry name" value="P-loop containing nucleoside triphosphate hydrolases"/>
    <property type="match status" value="1"/>
</dbReference>
<evidence type="ECO:0000313" key="10">
    <source>
        <dbReference type="Proteomes" id="UP001652660"/>
    </source>
</evidence>
<evidence type="ECO:0000256" key="5">
    <source>
        <dbReference type="ARBA" id="ARBA00022989"/>
    </source>
</evidence>
<name>A0ABM4X9J1_COFAR</name>
<dbReference type="InterPro" id="IPR030386">
    <property type="entry name" value="G_GB1_RHD3_dom"/>
</dbReference>
<dbReference type="PANTHER" id="PTHR45923">
    <property type="entry name" value="PROTEIN SEY1"/>
    <property type="match status" value="1"/>
</dbReference>
<keyword evidence="5" id="KW-1133">Transmembrane helix</keyword>
<gene>
    <name evidence="11" type="primary">LOC113736267</name>
</gene>
<dbReference type="Gene3D" id="3.40.50.300">
    <property type="entry name" value="P-loop containing nucleotide triphosphate hydrolases"/>
    <property type="match status" value="1"/>
</dbReference>
<evidence type="ECO:0000259" key="9">
    <source>
        <dbReference type="PROSITE" id="PS51715"/>
    </source>
</evidence>
<proteinExistence type="inferred from homology"/>
<organism evidence="10 11">
    <name type="scientific">Coffea arabica</name>
    <name type="common">Arabian coffee</name>
    <dbReference type="NCBI Taxonomy" id="13443"/>
    <lineage>
        <taxon>Eukaryota</taxon>
        <taxon>Viridiplantae</taxon>
        <taxon>Streptophyta</taxon>
        <taxon>Embryophyta</taxon>
        <taxon>Tracheophyta</taxon>
        <taxon>Spermatophyta</taxon>
        <taxon>Magnoliopsida</taxon>
        <taxon>eudicotyledons</taxon>
        <taxon>Gunneridae</taxon>
        <taxon>Pentapetalae</taxon>
        <taxon>asterids</taxon>
        <taxon>lamiids</taxon>
        <taxon>Gentianales</taxon>
        <taxon>Rubiaceae</taxon>
        <taxon>Ixoroideae</taxon>
        <taxon>Gardenieae complex</taxon>
        <taxon>Bertiereae - Coffeeae clade</taxon>
        <taxon>Coffeeae</taxon>
        <taxon>Coffea</taxon>
    </lineage>
</organism>
<dbReference type="Pfam" id="PF05879">
    <property type="entry name" value="RHD3_GTPase"/>
    <property type="match status" value="1"/>
</dbReference>
<dbReference type="InterPro" id="IPR046758">
    <property type="entry name" value="Sey1/RHD3-like_3HB"/>
</dbReference>
<keyword evidence="4" id="KW-0256">Endoplasmic reticulum</keyword>
<protein>
    <submittedName>
        <fullName evidence="11">Protein ROOT HAIR DEFECTIVE 3 isoform X2</fullName>
    </submittedName>
</protein>
<evidence type="ECO:0000256" key="3">
    <source>
        <dbReference type="ARBA" id="ARBA00022801"/>
    </source>
</evidence>
<keyword evidence="1" id="KW-0812">Transmembrane</keyword>
<dbReference type="RefSeq" id="XP_071940694.1">
    <property type="nucleotide sequence ID" value="XM_072084593.1"/>
</dbReference>
<keyword evidence="7" id="KW-0472">Membrane</keyword>
<keyword evidence="3" id="KW-0378">Hydrolase</keyword>
<sequence>MDMERPSKPALLISRNGNFKTDIEQHLNLTTDSSKAAVVSIIGIQSTGKSTLSNCVFKTAFEVMDENKGMAQTTKGIWMTKCPSPSGGSPILVIDTEGSDGCEREEDVTFEKQTALFSLVVSNTVIMNMKCDNVNLHNGGGWSLLRTVFEVMIRKCKTRRKVNLVFVLRDKNGVPLHVLEKQLVDGLKKIWEETFKRQALPKAALEKYFQIKVETLPHYVHQEDAFREEVGRLKDRIMHWTRSGEKIPASGFVGLAQKIWCDIKQEKDLDLPQLRIMVSGVRCEEIADEKYKSFRKDESWTKIKEQVEERTKIEKQVGVSPELELHFGKNVSKIWMKYLSKYDADTQHYHQTKRDEYKRRLTDNLLKEIEPIYQSLVKHMYQATLQMFTEAALKEIEKTHALSTLQAHNFITKFKNQLKDAAIRPANLDYKIKLVAEIKSEMDKSIRSFQAIIEMLKQPKTDKNSGKKL</sequence>
<comment type="similarity">
    <text evidence="8">Belongs to the TRAFAC class dynamin-like GTPase superfamily. GB1/RHD3 GTPase family.</text>
</comment>
<evidence type="ECO:0000256" key="2">
    <source>
        <dbReference type="ARBA" id="ARBA00022741"/>
    </source>
</evidence>
<keyword evidence="2" id="KW-0547">Nucleotide-binding</keyword>
<dbReference type="InterPro" id="IPR027417">
    <property type="entry name" value="P-loop_NTPase"/>
</dbReference>
<dbReference type="GeneID" id="113736267"/>
<accession>A0ABM4X9J1</accession>
<reference evidence="11" key="1">
    <citation type="submission" date="2025-08" db="UniProtKB">
        <authorList>
            <consortium name="RefSeq"/>
        </authorList>
    </citation>
    <scope>IDENTIFICATION</scope>
    <source>
        <tissue evidence="11">Leaves</tissue>
    </source>
</reference>
<evidence type="ECO:0000256" key="8">
    <source>
        <dbReference type="PROSITE-ProRule" id="PRU01052"/>
    </source>
</evidence>
<evidence type="ECO:0000256" key="1">
    <source>
        <dbReference type="ARBA" id="ARBA00022692"/>
    </source>
</evidence>
<evidence type="ECO:0000256" key="6">
    <source>
        <dbReference type="ARBA" id="ARBA00023134"/>
    </source>
</evidence>